<reference evidence="14" key="1">
    <citation type="journal article" date="2008" name="Nat. Genet.">
        <title>The Pristionchus pacificus genome provides a unique perspective on nematode lifestyle and parasitism.</title>
        <authorList>
            <person name="Dieterich C."/>
            <person name="Clifton S.W."/>
            <person name="Schuster L.N."/>
            <person name="Chinwalla A."/>
            <person name="Delehaunty K."/>
            <person name="Dinkelacker I."/>
            <person name="Fulton L."/>
            <person name="Fulton R."/>
            <person name="Godfrey J."/>
            <person name="Minx P."/>
            <person name="Mitreva M."/>
            <person name="Roeseler W."/>
            <person name="Tian H."/>
            <person name="Witte H."/>
            <person name="Yang S.P."/>
            <person name="Wilson R.K."/>
            <person name="Sommer R.J."/>
        </authorList>
    </citation>
    <scope>NUCLEOTIDE SEQUENCE [LARGE SCALE GENOMIC DNA]</scope>
    <source>
        <strain evidence="14">PS312</strain>
    </source>
</reference>
<evidence type="ECO:0000256" key="6">
    <source>
        <dbReference type="ARBA" id="ARBA00022723"/>
    </source>
</evidence>
<protein>
    <recommendedName>
        <fullName evidence="3">dolichol kinase</fullName>
        <ecNumber evidence="3">2.7.1.108</ecNumber>
    </recommendedName>
</protein>
<keyword evidence="6" id="KW-0479">Metal-binding</keyword>
<dbReference type="InterPro" id="IPR001781">
    <property type="entry name" value="Znf_LIM"/>
</dbReference>
<dbReference type="Gene3D" id="2.10.110.10">
    <property type="entry name" value="Cysteine Rich Protein"/>
    <property type="match status" value="2"/>
</dbReference>
<dbReference type="GO" id="GO:0004168">
    <property type="term" value="F:dolichol kinase activity"/>
    <property type="evidence" value="ECO:0007669"/>
    <property type="project" value="UniProtKB-EC"/>
</dbReference>
<dbReference type="SUPFAM" id="SSF57716">
    <property type="entry name" value="Glucocorticoid receptor-like (DNA-binding domain)"/>
    <property type="match status" value="3"/>
</dbReference>
<dbReference type="CDD" id="cd09404">
    <property type="entry name" value="LIM1_MLP84B_like"/>
    <property type="match status" value="1"/>
</dbReference>
<evidence type="ECO:0000256" key="10">
    <source>
        <dbReference type="ARBA" id="ARBA00022989"/>
    </source>
</evidence>
<keyword evidence="7" id="KW-0418">Kinase</keyword>
<dbReference type="AlphaFoldDB" id="A0A2A6B9V5"/>
<organism evidence="13 14">
    <name type="scientific">Pristionchus pacificus</name>
    <name type="common">Parasitic nematode worm</name>
    <dbReference type="NCBI Taxonomy" id="54126"/>
    <lineage>
        <taxon>Eukaryota</taxon>
        <taxon>Metazoa</taxon>
        <taxon>Ecdysozoa</taxon>
        <taxon>Nematoda</taxon>
        <taxon>Chromadorea</taxon>
        <taxon>Rhabditida</taxon>
        <taxon>Rhabditina</taxon>
        <taxon>Diplogasteromorpha</taxon>
        <taxon>Diplogasteroidea</taxon>
        <taxon>Neodiplogasteridae</taxon>
        <taxon>Pristionchus</taxon>
    </lineage>
</organism>
<comment type="similarity">
    <text evidence="2">Belongs to the polyprenol kinase family.</text>
</comment>
<keyword evidence="9" id="KW-0862">Zinc</keyword>
<keyword evidence="4" id="KW-0808">Transferase</keyword>
<sequence>MTSYHPHLVEVAWASTVIFVVVAGLLSKQPVLINGAFVTVVGGAFIVYSSLIDINPFHLLNHFYEVLLEPRYIDHSLRSSLLLFWVVDLAASILFVLLVAHSGRSSSIHRKFFHLTLSLVFLSGLLIDGPLLALSAALLLSIFIILELFRYHSVPPWGETLNKYLQVFRDHQDGALLLTPLYLLAGVCLPIVFHSPPPPGTPSPIQLFAGVISVGVGDSVAALVGSTMGRHRWPRRKKTIEGSIGMFLSMIFALLFLRPYSASSSLSLFSITIVSIVLTALEAFLANVDNIVLPLVGYALLSCPISSMPFKPVEHPKCPKCGKSVYAAEEMSAGGYKWHKFCFKCIFKFSGVLSPFFSSLYGNLSAMCNKMLDSFSCAEHAAELFCRQCHVRRWGPKGVGFGIGGGALTMDSGERFGNTEVDMTSVVYMHAPPILTQCVSVLSPSPTSTVTLNMCNKMLDSVTCAPHEAELYCKQCHGRKFGPKGVGFGLGAGALTMDDGARFGGSK</sequence>
<evidence type="ECO:0000256" key="11">
    <source>
        <dbReference type="ARBA" id="ARBA00023038"/>
    </source>
</evidence>
<evidence type="ECO:0000256" key="5">
    <source>
        <dbReference type="ARBA" id="ARBA00022692"/>
    </source>
</evidence>
<evidence type="ECO:0000256" key="3">
    <source>
        <dbReference type="ARBA" id="ARBA00012132"/>
    </source>
</evidence>
<evidence type="ECO:0000256" key="1">
    <source>
        <dbReference type="ARBA" id="ARBA00004477"/>
    </source>
</evidence>
<keyword evidence="11" id="KW-0440">LIM domain</keyword>
<evidence type="ECO:0000256" key="12">
    <source>
        <dbReference type="ARBA" id="ARBA00023136"/>
    </source>
</evidence>
<keyword evidence="14" id="KW-1185">Reference proteome</keyword>
<reference evidence="13" key="2">
    <citation type="submission" date="2022-06" db="UniProtKB">
        <authorList>
            <consortium name="EnsemblMetazoa"/>
        </authorList>
    </citation>
    <scope>IDENTIFICATION</scope>
    <source>
        <strain evidence="13">PS312</strain>
    </source>
</reference>
<dbReference type="GO" id="GO:0005789">
    <property type="term" value="C:endoplasmic reticulum membrane"/>
    <property type="evidence" value="ECO:0007669"/>
    <property type="project" value="UniProtKB-SubCell"/>
</dbReference>
<evidence type="ECO:0000256" key="7">
    <source>
        <dbReference type="ARBA" id="ARBA00022777"/>
    </source>
</evidence>
<dbReference type="EC" id="2.7.1.108" evidence="3"/>
<evidence type="ECO:0000256" key="9">
    <source>
        <dbReference type="ARBA" id="ARBA00022833"/>
    </source>
</evidence>
<dbReference type="EnsemblMetazoa" id="PPA19927.1">
    <property type="protein sequence ID" value="PPA19927.1"/>
    <property type="gene ID" value="WBGene00109481"/>
</dbReference>
<keyword evidence="10" id="KW-1133">Transmembrane helix</keyword>
<evidence type="ECO:0000256" key="8">
    <source>
        <dbReference type="ARBA" id="ARBA00022824"/>
    </source>
</evidence>
<evidence type="ECO:0000313" key="14">
    <source>
        <dbReference type="Proteomes" id="UP000005239"/>
    </source>
</evidence>
<dbReference type="GO" id="GO:0046872">
    <property type="term" value="F:metal ion binding"/>
    <property type="evidence" value="ECO:0007669"/>
    <property type="project" value="UniProtKB-KW"/>
</dbReference>
<keyword evidence="5" id="KW-0812">Transmembrane</keyword>
<dbReference type="InterPro" id="IPR032974">
    <property type="entry name" value="Polypren_kinase"/>
</dbReference>
<dbReference type="PANTHER" id="PTHR13205:SF15">
    <property type="entry name" value="DOLICHOL KINASE"/>
    <property type="match status" value="1"/>
</dbReference>
<accession>A0A2A6B9V5</accession>
<dbReference type="PANTHER" id="PTHR13205">
    <property type="entry name" value="TRANSMEMBRANE PROTEIN 15-RELATED"/>
    <property type="match status" value="1"/>
</dbReference>
<comment type="subcellular location">
    <subcellularLocation>
        <location evidence="1">Endoplasmic reticulum membrane</location>
        <topology evidence="1">Multi-pass membrane protein</topology>
    </subcellularLocation>
</comment>
<name>A0A2A6B9V5_PRIPA</name>
<accession>A0A8R1UEK8</accession>
<proteinExistence type="inferred from homology"/>
<evidence type="ECO:0000313" key="13">
    <source>
        <dbReference type="EnsemblMetazoa" id="PPA19927.1"/>
    </source>
</evidence>
<dbReference type="PROSITE" id="PS50023">
    <property type="entry name" value="LIM_DOMAIN_2"/>
    <property type="match status" value="1"/>
</dbReference>
<gene>
    <name evidence="13" type="primary">WBGene00109481</name>
</gene>
<evidence type="ECO:0000256" key="4">
    <source>
        <dbReference type="ARBA" id="ARBA00022679"/>
    </source>
</evidence>
<dbReference type="SMART" id="SM00132">
    <property type="entry name" value="LIM"/>
    <property type="match status" value="1"/>
</dbReference>
<keyword evidence="8" id="KW-0256">Endoplasmic reticulum</keyword>
<dbReference type="Proteomes" id="UP000005239">
    <property type="component" value="Unassembled WGS sequence"/>
</dbReference>
<evidence type="ECO:0000256" key="2">
    <source>
        <dbReference type="ARBA" id="ARBA00010794"/>
    </source>
</evidence>
<keyword evidence="12" id="KW-0472">Membrane</keyword>